<dbReference type="RefSeq" id="WP_341873643.1">
    <property type="nucleotide sequence ID" value="NZ_SMLY01000072.1"/>
</dbReference>
<dbReference type="AlphaFoldDB" id="A0A562SL16"/>
<protein>
    <submittedName>
        <fullName evidence="1">AlpA family transcriptional regulator</fullName>
    </submittedName>
</protein>
<accession>A0A562SL16</accession>
<evidence type="ECO:0000313" key="1">
    <source>
        <dbReference type="EMBL" id="TWI81912.1"/>
    </source>
</evidence>
<dbReference type="Gene3D" id="1.10.238.160">
    <property type="match status" value="1"/>
</dbReference>
<gene>
    <name evidence="1" type="ORF">JM93_03874</name>
</gene>
<name>A0A562SL16_9HYPH</name>
<comment type="caution">
    <text evidence="1">The sequence shown here is derived from an EMBL/GenBank/DDBJ whole genome shotgun (WGS) entry which is preliminary data.</text>
</comment>
<dbReference type="EMBL" id="VLLF01000010">
    <property type="protein sequence ID" value="TWI81912.1"/>
    <property type="molecule type" value="Genomic_DNA"/>
</dbReference>
<sequence>MNPSVSITSQLKSDAVLTQAVSSLAEAAEAIGRISQASAQSLKPAAPRRGLSRTEAAQYIGVSASMFDSLIKDGTMPAPIRIGSRTVWDINALDEAFDRLAAPAAGNPWDN</sequence>
<proteinExistence type="predicted"/>
<dbReference type="Proteomes" id="UP000320593">
    <property type="component" value="Unassembled WGS sequence"/>
</dbReference>
<reference evidence="1 2" key="1">
    <citation type="submission" date="2019-07" db="EMBL/GenBank/DDBJ databases">
        <title>Genomic Encyclopedia of Archaeal and Bacterial Type Strains, Phase II (KMG-II): from individual species to whole genera.</title>
        <authorList>
            <person name="Goeker M."/>
        </authorList>
    </citation>
    <scope>NUCLEOTIDE SEQUENCE [LARGE SCALE GENOMIC DNA]</scope>
    <source>
        <strain evidence="1 2">ATCC BAA-252</strain>
    </source>
</reference>
<evidence type="ECO:0000313" key="2">
    <source>
        <dbReference type="Proteomes" id="UP000320593"/>
    </source>
</evidence>
<organism evidence="1 2">
    <name type="scientific">Roseibium hamelinense</name>
    <dbReference type="NCBI Taxonomy" id="150831"/>
    <lineage>
        <taxon>Bacteria</taxon>
        <taxon>Pseudomonadati</taxon>
        <taxon>Pseudomonadota</taxon>
        <taxon>Alphaproteobacteria</taxon>
        <taxon>Hyphomicrobiales</taxon>
        <taxon>Stappiaceae</taxon>
        <taxon>Roseibium</taxon>
    </lineage>
</organism>
<keyword evidence="2" id="KW-1185">Reference proteome</keyword>